<dbReference type="CDD" id="cd05799">
    <property type="entry name" value="PGM2"/>
    <property type="match status" value="1"/>
</dbReference>
<feature type="domain" description="Alpha-D-phosphohexomutase alpha/beta/alpha" evidence="11">
    <location>
        <begin position="224"/>
        <end position="326"/>
    </location>
</feature>
<dbReference type="GO" id="GO:0008973">
    <property type="term" value="F:phosphopentomutase activity"/>
    <property type="evidence" value="ECO:0007669"/>
    <property type="project" value="TreeGrafter"/>
</dbReference>
<dbReference type="Gene3D" id="3.30.310.50">
    <property type="entry name" value="Alpha-D-phosphohexomutase, C-terminal domain"/>
    <property type="match status" value="1"/>
</dbReference>
<dbReference type="GO" id="GO:0006166">
    <property type="term" value="P:purine ribonucleoside salvage"/>
    <property type="evidence" value="ECO:0007669"/>
    <property type="project" value="TreeGrafter"/>
</dbReference>
<dbReference type="SUPFAM" id="SSF53738">
    <property type="entry name" value="Phosphoglucomutase, first 3 domains"/>
    <property type="match status" value="3"/>
</dbReference>
<comment type="caution">
    <text evidence="13">The sequence shown here is derived from an EMBL/GenBank/DDBJ whole genome shotgun (WGS) entry which is preliminary data.</text>
</comment>
<dbReference type="InterPro" id="IPR005846">
    <property type="entry name" value="A-D-PHexomutase_a/b/a-III"/>
</dbReference>
<dbReference type="InterPro" id="IPR005845">
    <property type="entry name" value="A-D-PHexomutase_a/b/a-II"/>
</dbReference>
<dbReference type="InterPro" id="IPR005843">
    <property type="entry name" value="A-D-PHexomutase_C"/>
</dbReference>
<gene>
    <name evidence="13" type="ORF">FHS07_000462</name>
</gene>
<organism evidence="13 14">
    <name type="scientific">Microbacterium proteolyticum</name>
    <dbReference type="NCBI Taxonomy" id="1572644"/>
    <lineage>
        <taxon>Bacteria</taxon>
        <taxon>Bacillati</taxon>
        <taxon>Actinomycetota</taxon>
        <taxon>Actinomycetes</taxon>
        <taxon>Micrococcales</taxon>
        <taxon>Microbacteriaceae</taxon>
        <taxon>Microbacterium</taxon>
    </lineage>
</organism>
<dbReference type="GO" id="GO:0004615">
    <property type="term" value="F:phosphomannomutase activity"/>
    <property type="evidence" value="ECO:0007669"/>
    <property type="project" value="UniProtKB-EC"/>
</dbReference>
<evidence type="ECO:0000259" key="11">
    <source>
        <dbReference type="Pfam" id="PF02879"/>
    </source>
</evidence>
<evidence type="ECO:0000256" key="7">
    <source>
        <dbReference type="RuleBase" id="RU004326"/>
    </source>
</evidence>
<keyword evidence="5 7" id="KW-0460">Magnesium</keyword>
<evidence type="ECO:0000259" key="12">
    <source>
        <dbReference type="Pfam" id="PF02880"/>
    </source>
</evidence>
<dbReference type="Proteomes" id="UP000543579">
    <property type="component" value="Unassembled WGS sequence"/>
</dbReference>
<reference evidence="13 14" key="1">
    <citation type="submission" date="2020-08" db="EMBL/GenBank/DDBJ databases">
        <title>Genomic Encyclopedia of Type Strains, Phase III (KMG-III): the genomes of soil and plant-associated and newly described type strains.</title>
        <authorList>
            <person name="Whitman W."/>
        </authorList>
    </citation>
    <scope>NUCLEOTIDE SEQUENCE [LARGE SCALE GENOMIC DNA]</scope>
    <source>
        <strain evidence="13 14">CECT 8356</strain>
    </source>
</reference>
<dbReference type="Pfam" id="PF00408">
    <property type="entry name" value="PGM_PMM_IV"/>
    <property type="match status" value="1"/>
</dbReference>
<dbReference type="GO" id="GO:0000287">
    <property type="term" value="F:magnesium ion binding"/>
    <property type="evidence" value="ECO:0007669"/>
    <property type="project" value="InterPro"/>
</dbReference>
<dbReference type="InterPro" id="IPR016066">
    <property type="entry name" value="A-D-PHexomutase_CS"/>
</dbReference>
<evidence type="ECO:0000256" key="6">
    <source>
        <dbReference type="ARBA" id="ARBA00023235"/>
    </source>
</evidence>
<evidence type="ECO:0000313" key="13">
    <source>
        <dbReference type="EMBL" id="MBB3156778.1"/>
    </source>
</evidence>
<evidence type="ECO:0000256" key="2">
    <source>
        <dbReference type="ARBA" id="ARBA00010231"/>
    </source>
</evidence>
<dbReference type="InterPro" id="IPR005841">
    <property type="entry name" value="Alpha-D-phosphohexomutase_SF"/>
</dbReference>
<evidence type="ECO:0000256" key="3">
    <source>
        <dbReference type="ARBA" id="ARBA00022553"/>
    </source>
</evidence>
<dbReference type="GO" id="GO:0005975">
    <property type="term" value="P:carbohydrate metabolic process"/>
    <property type="evidence" value="ECO:0007669"/>
    <property type="project" value="InterPro"/>
</dbReference>
<sequence length="591" mass="61005">MSENPSDVPGTFVDAARAWMAQDPDAVTRDELSALLARVEDGDAEAADDLADRFSTRLAFGTAGLRGALGAGPNRMNRVLVAQAAAGFAAFLGERAGSTTPTVVIGYDGRRNSDVFARDSAEIFAGAGLNAVLLPRMLPTPVLAFAVRHLGADAGVMVTASHNPPDDNGYKVYLGGADEGAQIVSPADAEIAAHIQHIADAGNVSVLPRSVGYANAPESLIEAYVASTAAISPAPAGAAGLRWVYTAMHGVGWETVSRVLAAAGYPAPTLVEAQIEPDGRFPTVAFPNPEEPGAMDLAFETARTSGAELVIANDPDADRLAVAIPDADAEGGWRRLTGNEIGLLLGWRAAREAAAARDGAASAGATPNGSSDGASHGAPDADAGAPASLACSLVSSPGLQAVAEHYGLAFHSTLTGFKWISRAPGIVFGFEEALGYLVNPRTVRDKDGISAAVAMLGMAAEARGQGRTVADLLQEFRDTFGAFASDQISIRVSDVSEIAGIMASLRAHPPTTVGEVAVTRIDDLLTGVDGLPPGDVLRVWLDGGSRLIVRPSGTEPKLKLYLDVRGSSAKKARRRLEALRAGAEEVLAAVR</sequence>
<keyword evidence="4 7" id="KW-0479">Metal-binding</keyword>
<keyword evidence="6 13" id="KW-0413">Isomerase</keyword>
<dbReference type="EMBL" id="JACHXY010000001">
    <property type="protein sequence ID" value="MBB3156778.1"/>
    <property type="molecule type" value="Genomic_DNA"/>
</dbReference>
<dbReference type="Pfam" id="PF02880">
    <property type="entry name" value="PGM_PMM_III"/>
    <property type="match status" value="1"/>
</dbReference>
<dbReference type="AlphaFoldDB" id="A0A7W5CFM2"/>
<evidence type="ECO:0000256" key="5">
    <source>
        <dbReference type="ARBA" id="ARBA00022842"/>
    </source>
</evidence>
<dbReference type="Pfam" id="PF02879">
    <property type="entry name" value="PGM_PMM_II"/>
    <property type="match status" value="1"/>
</dbReference>
<comment type="cofactor">
    <cofactor evidence="1">
        <name>Mg(2+)</name>
        <dbReference type="ChEBI" id="CHEBI:18420"/>
    </cofactor>
</comment>
<dbReference type="InterPro" id="IPR016055">
    <property type="entry name" value="A-D-PHexomutase_a/b/a-I/II/III"/>
</dbReference>
<dbReference type="PANTHER" id="PTHR45745:SF1">
    <property type="entry name" value="PHOSPHOGLUCOMUTASE 2B-RELATED"/>
    <property type="match status" value="1"/>
</dbReference>
<dbReference type="PANTHER" id="PTHR45745">
    <property type="entry name" value="PHOSPHOMANNOMUTASE 45A"/>
    <property type="match status" value="1"/>
</dbReference>
<accession>A0A7W5CFM2</accession>
<proteinExistence type="inferred from homology"/>
<evidence type="ECO:0000259" key="10">
    <source>
        <dbReference type="Pfam" id="PF02878"/>
    </source>
</evidence>
<evidence type="ECO:0000256" key="8">
    <source>
        <dbReference type="SAM" id="MobiDB-lite"/>
    </source>
</evidence>
<protein>
    <submittedName>
        <fullName evidence="13">Phosphomannomutase</fullName>
        <ecNumber evidence="13">5.4.2.8</ecNumber>
    </submittedName>
</protein>
<feature type="domain" description="Alpha-D-phosphohexomutase alpha/beta/alpha" evidence="12">
    <location>
        <begin position="389"/>
        <end position="476"/>
    </location>
</feature>
<dbReference type="PROSITE" id="PS00710">
    <property type="entry name" value="PGM_PMM"/>
    <property type="match status" value="1"/>
</dbReference>
<evidence type="ECO:0000259" key="9">
    <source>
        <dbReference type="Pfam" id="PF00408"/>
    </source>
</evidence>
<dbReference type="SUPFAM" id="SSF55957">
    <property type="entry name" value="Phosphoglucomutase, C-terminal domain"/>
    <property type="match status" value="1"/>
</dbReference>
<comment type="similarity">
    <text evidence="2 7">Belongs to the phosphohexose mutase family.</text>
</comment>
<dbReference type="InterPro" id="IPR005844">
    <property type="entry name" value="A-D-PHexomutase_a/b/a-I"/>
</dbReference>
<keyword evidence="3" id="KW-0597">Phosphoprotein</keyword>
<dbReference type="Gene3D" id="3.40.120.10">
    <property type="entry name" value="Alpha-D-Glucose-1,6-Bisphosphate, subunit A, domain 3"/>
    <property type="match status" value="3"/>
</dbReference>
<name>A0A7W5CFM2_9MICO</name>
<dbReference type="Pfam" id="PF02878">
    <property type="entry name" value="PGM_PMM_I"/>
    <property type="match status" value="1"/>
</dbReference>
<feature type="region of interest" description="Disordered" evidence="8">
    <location>
        <begin position="358"/>
        <end position="381"/>
    </location>
</feature>
<dbReference type="PRINTS" id="PR00509">
    <property type="entry name" value="PGMPMM"/>
</dbReference>
<feature type="domain" description="Alpha-D-phosphohexomutase C-terminal" evidence="9">
    <location>
        <begin position="527"/>
        <end position="575"/>
    </location>
</feature>
<evidence type="ECO:0000256" key="4">
    <source>
        <dbReference type="ARBA" id="ARBA00022723"/>
    </source>
</evidence>
<feature type="domain" description="Alpha-D-phosphohexomutase alpha/beta/alpha" evidence="10">
    <location>
        <begin position="58"/>
        <end position="198"/>
    </location>
</feature>
<evidence type="ECO:0000256" key="1">
    <source>
        <dbReference type="ARBA" id="ARBA00001946"/>
    </source>
</evidence>
<evidence type="ECO:0000313" key="14">
    <source>
        <dbReference type="Proteomes" id="UP000543579"/>
    </source>
</evidence>
<dbReference type="EC" id="5.4.2.8" evidence="13"/>
<dbReference type="InterPro" id="IPR036900">
    <property type="entry name" value="A-D-PHexomutase_C_sf"/>
</dbReference>